<evidence type="ECO:0000259" key="3">
    <source>
        <dbReference type="Pfam" id="PF13229"/>
    </source>
</evidence>
<feature type="domain" description="Right handed beta helix" evidence="3">
    <location>
        <begin position="140"/>
        <end position="278"/>
    </location>
</feature>
<dbReference type="InterPro" id="IPR039448">
    <property type="entry name" value="Beta_helix"/>
</dbReference>
<gene>
    <name evidence="4" type="ORF">NG800_007730</name>
</gene>
<dbReference type="RefSeq" id="WP_063968358.1">
    <property type="nucleotide sequence ID" value="NZ_JAMXLT020000011.1"/>
</dbReference>
<evidence type="ECO:0000313" key="4">
    <source>
        <dbReference type="EMBL" id="MDW8548797.1"/>
    </source>
</evidence>
<dbReference type="GO" id="GO:0016787">
    <property type="term" value="F:hydrolase activity"/>
    <property type="evidence" value="ECO:0007669"/>
    <property type="project" value="UniProtKB-KW"/>
</dbReference>
<dbReference type="InterPro" id="IPR012334">
    <property type="entry name" value="Pectin_lyas_fold"/>
</dbReference>
<organism evidence="4 5">
    <name type="scientific">Epilithonimonas ginsengisoli</name>
    <dbReference type="NCBI Taxonomy" id="1245592"/>
    <lineage>
        <taxon>Bacteria</taxon>
        <taxon>Pseudomonadati</taxon>
        <taxon>Bacteroidota</taxon>
        <taxon>Flavobacteriia</taxon>
        <taxon>Flavobacteriales</taxon>
        <taxon>Weeksellaceae</taxon>
        <taxon>Chryseobacterium group</taxon>
        <taxon>Epilithonimonas</taxon>
    </lineage>
</organism>
<dbReference type="SMART" id="SM00710">
    <property type="entry name" value="PbH1"/>
    <property type="match status" value="6"/>
</dbReference>
<dbReference type="InterPro" id="IPR006626">
    <property type="entry name" value="PbH1"/>
</dbReference>
<dbReference type="InterPro" id="IPR011050">
    <property type="entry name" value="Pectin_lyase_fold/virulence"/>
</dbReference>
<name>A0ABU4JGJ9_9FLAO</name>
<reference evidence="4 5" key="1">
    <citation type="submission" date="2023-11" db="EMBL/GenBank/DDBJ databases">
        <title>First isolation, identification, and characterization of non-pathogenic Epilithonimonas ginsengisoli isolated from diseased farmed rainbow trout (Oncorhynchus mykiss) in Chile.</title>
        <authorList>
            <person name="Miranda C.D."/>
            <person name="Irgang R."/>
            <person name="Concha C."/>
            <person name="Rojas R."/>
            <person name="Avendano R."/>
        </authorList>
    </citation>
    <scope>NUCLEOTIDE SEQUENCE [LARGE SCALE GENOMIC DNA]</scope>
    <source>
        <strain evidence="4 5">FP99</strain>
    </source>
</reference>
<dbReference type="EMBL" id="JAMXLT020000011">
    <property type="protein sequence ID" value="MDW8548797.1"/>
    <property type="molecule type" value="Genomic_DNA"/>
</dbReference>
<dbReference type="Gene3D" id="2.160.20.10">
    <property type="entry name" value="Single-stranded right-handed beta-helix, Pectin lyase-like"/>
    <property type="match status" value="1"/>
</dbReference>
<comment type="caution">
    <text evidence="4">The sequence shown here is derived from an EMBL/GenBank/DDBJ whole genome shotgun (WGS) entry which is preliminary data.</text>
</comment>
<keyword evidence="5" id="KW-1185">Reference proteome</keyword>
<dbReference type="InterPro" id="IPR024535">
    <property type="entry name" value="RHGA/B-epi-like_pectate_lyase"/>
</dbReference>
<feature type="chain" id="PRO_5045961462" evidence="1">
    <location>
        <begin position="20"/>
        <end position="410"/>
    </location>
</feature>
<dbReference type="Proteomes" id="UP001204439">
    <property type="component" value="Unassembled WGS sequence"/>
</dbReference>
<dbReference type="SUPFAM" id="SSF51126">
    <property type="entry name" value="Pectin lyase-like"/>
    <property type="match status" value="1"/>
</dbReference>
<evidence type="ECO:0000256" key="1">
    <source>
        <dbReference type="SAM" id="SignalP"/>
    </source>
</evidence>
<evidence type="ECO:0000313" key="5">
    <source>
        <dbReference type="Proteomes" id="UP001204439"/>
    </source>
</evidence>
<proteinExistence type="predicted"/>
<evidence type="ECO:0000259" key="2">
    <source>
        <dbReference type="Pfam" id="PF12708"/>
    </source>
</evidence>
<accession>A0ABU4JGJ9</accession>
<sequence>MKKIVFIIICTILANFLQAANTGKVFNVRDFGATGNGKKDDYSSIIRCINEALKEPESIIEFPSGRYLLSQTLFVESNATFTIRGVSSAKKPVLFTKTATTVLSIKSIAGRKGDLKISNLSFESKNPRFSQNHPFINKKLSWKCGIKVFDKDIVHIDDVSIKDVYGFGIHISANAAYIDKAIINDCWGFNPVDDNHGDGIYVWYVFNGSVTNCIVVNNFNKTGQLGRAGIVLEYECKNINVQNNYVSGYDRGIHIESDYGNLNISENNVSGSDLGILIGQPQIDGKNYPVVVNNNTISNRNLKMIPGLRKIWGARPADQPETRTLLSIIADSNSRDGTVISNNTIILDGNYSYFANSIIDVEANGISLINNKISLINQVKLNKPIKVRLLKNTIMKSNISKNLSTIYKDQ</sequence>
<dbReference type="Pfam" id="PF12708">
    <property type="entry name" value="Pect-lyase_RHGA_epim"/>
    <property type="match status" value="1"/>
</dbReference>
<dbReference type="Pfam" id="PF13229">
    <property type="entry name" value="Beta_helix"/>
    <property type="match status" value="1"/>
</dbReference>
<feature type="signal peptide" evidence="1">
    <location>
        <begin position="1"/>
        <end position="19"/>
    </location>
</feature>
<protein>
    <submittedName>
        <fullName evidence="4">Glycosyl hydrolase family 28-related protein</fullName>
    </submittedName>
</protein>
<keyword evidence="4" id="KW-0378">Hydrolase</keyword>
<feature type="domain" description="Rhamnogalacturonase A/B/Epimerase-like pectate lyase" evidence="2">
    <location>
        <begin position="26"/>
        <end position="93"/>
    </location>
</feature>
<keyword evidence="1" id="KW-0732">Signal</keyword>